<reference evidence="1 2" key="2">
    <citation type="journal article" date="2019" name="G3 (Bethesda)">
        <title>Hybrid Assembly of the Genome of the Entomopathogenic Nematode Steinernema carpocapsae Identifies the X-Chromosome.</title>
        <authorList>
            <person name="Serra L."/>
            <person name="Macchietto M."/>
            <person name="Macias-Munoz A."/>
            <person name="McGill C.J."/>
            <person name="Rodriguez I.M."/>
            <person name="Rodriguez B."/>
            <person name="Murad R."/>
            <person name="Mortazavi A."/>
        </authorList>
    </citation>
    <scope>NUCLEOTIDE SEQUENCE [LARGE SCALE GENOMIC DNA]</scope>
    <source>
        <strain evidence="1 2">ALL</strain>
    </source>
</reference>
<evidence type="ECO:0000313" key="1">
    <source>
        <dbReference type="EMBL" id="TKR95757.1"/>
    </source>
</evidence>
<comment type="caution">
    <text evidence="1">The sequence shown here is derived from an EMBL/GenBank/DDBJ whole genome shotgun (WGS) entry which is preliminary data.</text>
</comment>
<accession>A0A4U5PGM1</accession>
<dbReference type="Proteomes" id="UP000298663">
    <property type="component" value="Unassembled WGS sequence"/>
</dbReference>
<name>A0A4U5PGM1_STECR</name>
<dbReference type="AlphaFoldDB" id="A0A4U5PGM1"/>
<sequence>MNFVPYDFINCVAHILSTDSLGQLGVLNADLWENVCLNHLNEREEYVLTVWMDDEGMSAILEAKYAEEVYSSREFLKKINPYTRISEIFVFKENYEEYSCSKSDLERLLQIFQDQQIKELYVSHKIETHQTASLESLWKRPVKRLWFSRLSSTVEFLNYHMLENKTLEEIEVHGATYEFMRNLTESAEKGKSQEQLSEQADFGLKTLADLSEVGFMKVDDKYQDIRRCSAVTPSKKIIIIDAFE</sequence>
<reference evidence="1 2" key="1">
    <citation type="journal article" date="2015" name="Genome Biol.">
        <title>Comparative genomics of Steinernema reveals deeply conserved gene regulatory networks.</title>
        <authorList>
            <person name="Dillman A.R."/>
            <person name="Macchietto M."/>
            <person name="Porter C.F."/>
            <person name="Rogers A."/>
            <person name="Williams B."/>
            <person name="Antoshechkin I."/>
            <person name="Lee M.M."/>
            <person name="Goodwin Z."/>
            <person name="Lu X."/>
            <person name="Lewis E.E."/>
            <person name="Goodrich-Blair H."/>
            <person name="Stock S.P."/>
            <person name="Adams B.J."/>
            <person name="Sternberg P.W."/>
            <person name="Mortazavi A."/>
        </authorList>
    </citation>
    <scope>NUCLEOTIDE SEQUENCE [LARGE SCALE GENOMIC DNA]</scope>
    <source>
        <strain evidence="1 2">ALL</strain>
    </source>
</reference>
<evidence type="ECO:0000313" key="2">
    <source>
        <dbReference type="Proteomes" id="UP000298663"/>
    </source>
</evidence>
<gene>
    <name evidence="1" type="ORF">L596_009883</name>
</gene>
<dbReference type="EMBL" id="AZBU02000002">
    <property type="protein sequence ID" value="TKR95757.1"/>
    <property type="molecule type" value="Genomic_DNA"/>
</dbReference>
<protein>
    <submittedName>
        <fullName evidence="1">Uncharacterized protein</fullName>
    </submittedName>
</protein>
<proteinExistence type="predicted"/>
<organism evidence="1 2">
    <name type="scientific">Steinernema carpocapsae</name>
    <name type="common">Entomopathogenic nematode</name>
    <dbReference type="NCBI Taxonomy" id="34508"/>
    <lineage>
        <taxon>Eukaryota</taxon>
        <taxon>Metazoa</taxon>
        <taxon>Ecdysozoa</taxon>
        <taxon>Nematoda</taxon>
        <taxon>Chromadorea</taxon>
        <taxon>Rhabditida</taxon>
        <taxon>Tylenchina</taxon>
        <taxon>Panagrolaimomorpha</taxon>
        <taxon>Strongyloidoidea</taxon>
        <taxon>Steinernematidae</taxon>
        <taxon>Steinernema</taxon>
    </lineage>
</organism>
<keyword evidence="2" id="KW-1185">Reference proteome</keyword>